<keyword evidence="2" id="KW-0812">Transmembrane</keyword>
<proteinExistence type="predicted"/>
<keyword evidence="4" id="KW-1185">Reference proteome</keyword>
<protein>
    <recommendedName>
        <fullName evidence="5">DUF2304 family protein</fullName>
    </recommendedName>
</protein>
<feature type="transmembrane region" description="Helical" evidence="2">
    <location>
        <begin position="66"/>
        <end position="84"/>
    </location>
</feature>
<evidence type="ECO:0000313" key="3">
    <source>
        <dbReference type="EMBL" id="MTU39981.1"/>
    </source>
</evidence>
<comment type="caution">
    <text evidence="3">The sequence shown here is derived from an EMBL/GenBank/DDBJ whole genome shotgun (WGS) entry which is preliminary data.</text>
</comment>
<feature type="coiled-coil region" evidence="1">
    <location>
        <begin position="87"/>
        <end position="121"/>
    </location>
</feature>
<evidence type="ECO:0000313" key="4">
    <source>
        <dbReference type="Proteomes" id="UP000434916"/>
    </source>
</evidence>
<sequence length="125" mass="14349">MWTLALSLMEGIAMSVLIFFVIYIGMKMEGEFERLSVRDDLLSWIACCSPCCTILVMGMNDLICNHNVVAFLAIMSFVAPIIIADQFSKKKKEVEKAQNRINELEQIIRRQDKEISEMKTRNGRL</sequence>
<dbReference type="RefSeq" id="WP_151203824.1">
    <property type="nucleotide sequence ID" value="NZ_JAASIN010000017.1"/>
</dbReference>
<evidence type="ECO:0008006" key="5">
    <source>
        <dbReference type="Google" id="ProtNLM"/>
    </source>
</evidence>
<gene>
    <name evidence="3" type="ORF">GMD82_10950</name>
</gene>
<keyword evidence="2" id="KW-0472">Membrane</keyword>
<reference evidence="3 4" key="1">
    <citation type="journal article" date="2019" name="Nat. Med.">
        <title>A library of human gut bacterial isolates paired with longitudinal multiomics data enables mechanistic microbiome research.</title>
        <authorList>
            <person name="Poyet M."/>
            <person name="Groussin M."/>
            <person name="Gibbons S.M."/>
            <person name="Avila-Pacheco J."/>
            <person name="Jiang X."/>
            <person name="Kearney S.M."/>
            <person name="Perrotta A.R."/>
            <person name="Berdy B."/>
            <person name="Zhao S."/>
            <person name="Lieberman T.D."/>
            <person name="Swanson P.K."/>
            <person name="Smith M."/>
            <person name="Roesemann S."/>
            <person name="Alexander J.E."/>
            <person name="Rich S.A."/>
            <person name="Livny J."/>
            <person name="Vlamakis H."/>
            <person name="Clish C."/>
            <person name="Bullock K."/>
            <person name="Deik A."/>
            <person name="Scott J."/>
            <person name="Pierce K.A."/>
            <person name="Xavier R.J."/>
            <person name="Alm E.J."/>
        </authorList>
    </citation>
    <scope>NUCLEOTIDE SEQUENCE [LARGE SCALE GENOMIC DNA]</scope>
    <source>
        <strain evidence="3 4">BIOML-A29</strain>
    </source>
</reference>
<feature type="transmembrane region" description="Helical" evidence="2">
    <location>
        <begin position="6"/>
        <end position="25"/>
    </location>
</feature>
<evidence type="ECO:0000256" key="1">
    <source>
        <dbReference type="SAM" id="Coils"/>
    </source>
</evidence>
<evidence type="ECO:0000256" key="2">
    <source>
        <dbReference type="SAM" id="Phobius"/>
    </source>
</evidence>
<keyword evidence="2" id="KW-1133">Transmembrane helix</keyword>
<organism evidence="3 4">
    <name type="scientific">Parabacteroides merdae</name>
    <dbReference type="NCBI Taxonomy" id="46503"/>
    <lineage>
        <taxon>Bacteria</taxon>
        <taxon>Pseudomonadati</taxon>
        <taxon>Bacteroidota</taxon>
        <taxon>Bacteroidia</taxon>
        <taxon>Bacteroidales</taxon>
        <taxon>Tannerellaceae</taxon>
        <taxon>Parabacteroides</taxon>
    </lineage>
</organism>
<keyword evidence="1" id="KW-0175">Coiled coil</keyword>
<dbReference type="Proteomes" id="UP000434916">
    <property type="component" value="Unassembled WGS sequence"/>
</dbReference>
<accession>A0ABW9SDR4</accession>
<dbReference type="EMBL" id="WNCN01000012">
    <property type="protein sequence ID" value="MTU39981.1"/>
    <property type="molecule type" value="Genomic_DNA"/>
</dbReference>
<name>A0ABW9SDR4_9BACT</name>